<dbReference type="InterPro" id="IPR011043">
    <property type="entry name" value="Gal_Oxase/kelch_b-propeller"/>
</dbReference>
<evidence type="ECO:0000313" key="4">
    <source>
        <dbReference type="EMBL" id="KAK0647195.1"/>
    </source>
</evidence>
<gene>
    <name evidence="4" type="ORF">B0T16DRAFT_376308</name>
</gene>
<keyword evidence="2" id="KW-0677">Repeat</keyword>
<evidence type="ECO:0000256" key="1">
    <source>
        <dbReference type="ARBA" id="ARBA00022441"/>
    </source>
</evidence>
<evidence type="ECO:0000256" key="2">
    <source>
        <dbReference type="ARBA" id="ARBA00022737"/>
    </source>
</evidence>
<sequence length="342" mass="35435">MKLPLFLPLIPCAIASCIPHSDIGTWSTLAPIPLFPRQEHSTVVLPPSSFAILGGVIPAEVGANTTALVQLYDIPTNSWKSLAPLPVPLNHANAASVDGKIYLLGGLEVASDGAWRATPKSWVYDPAEDKWTEIESMPVSEARGSAAVGVYGKTIFLAGGMTVLHAVPGGQQGTVSAVSAFDTVSGKWVALPEGAKAIPEGRDHAGAAVVEGKLLVLGGRDQGQANVKSTVFALDLERLGEGWTTRKGAMPTPRGGVAAAVVGKKVFTFGGEGNPAEGSRGVFNQTEAYDTVQDKWEVLGPMKVPRHGTYAVAVDGKVYVPGGGISIGAGPVDVLDVFVPGK</sequence>
<evidence type="ECO:0000313" key="5">
    <source>
        <dbReference type="Proteomes" id="UP001174936"/>
    </source>
</evidence>
<dbReference type="Gene3D" id="2.120.10.80">
    <property type="entry name" value="Kelch-type beta propeller"/>
    <property type="match status" value="2"/>
</dbReference>
<dbReference type="AlphaFoldDB" id="A0AA40CQB2"/>
<name>A0AA40CQB2_9PEZI</name>
<proteinExistence type="predicted"/>
<reference evidence="4" key="1">
    <citation type="submission" date="2023-06" db="EMBL/GenBank/DDBJ databases">
        <title>Genome-scale phylogeny and comparative genomics of the fungal order Sordariales.</title>
        <authorList>
            <consortium name="Lawrence Berkeley National Laboratory"/>
            <person name="Hensen N."/>
            <person name="Bonometti L."/>
            <person name="Westerberg I."/>
            <person name="Brannstrom I.O."/>
            <person name="Guillou S."/>
            <person name="Cros-Aarteil S."/>
            <person name="Calhoun S."/>
            <person name="Haridas S."/>
            <person name="Kuo A."/>
            <person name="Mondo S."/>
            <person name="Pangilinan J."/>
            <person name="Riley R."/>
            <person name="Labutti K."/>
            <person name="Andreopoulos B."/>
            <person name="Lipzen A."/>
            <person name="Chen C."/>
            <person name="Yanf M."/>
            <person name="Daum C."/>
            <person name="Ng V."/>
            <person name="Clum A."/>
            <person name="Steindorff A."/>
            <person name="Ohm R."/>
            <person name="Martin F."/>
            <person name="Silar P."/>
            <person name="Natvig D."/>
            <person name="Lalanne C."/>
            <person name="Gautier V."/>
            <person name="Ament-Velasquez S.L."/>
            <person name="Kruys A."/>
            <person name="Hutchinson M.I."/>
            <person name="Powell A.J."/>
            <person name="Barry K."/>
            <person name="Miller A.N."/>
            <person name="Grigoriev I.V."/>
            <person name="Debuchy R."/>
            <person name="Gladieux P."/>
            <person name="Thoren M.H."/>
            <person name="Johannesson H."/>
        </authorList>
    </citation>
    <scope>NUCLEOTIDE SEQUENCE</scope>
    <source>
        <strain evidence="4">SMH2532-1</strain>
    </source>
</reference>
<dbReference type="EMBL" id="JAULSV010000004">
    <property type="protein sequence ID" value="KAK0647195.1"/>
    <property type="molecule type" value="Genomic_DNA"/>
</dbReference>
<accession>A0AA40CQB2</accession>
<dbReference type="InterPro" id="IPR015915">
    <property type="entry name" value="Kelch-typ_b-propeller"/>
</dbReference>
<dbReference type="Proteomes" id="UP001174936">
    <property type="component" value="Unassembled WGS sequence"/>
</dbReference>
<keyword evidence="5" id="KW-1185">Reference proteome</keyword>
<organism evidence="4 5">
    <name type="scientific">Cercophora newfieldiana</name>
    <dbReference type="NCBI Taxonomy" id="92897"/>
    <lineage>
        <taxon>Eukaryota</taxon>
        <taxon>Fungi</taxon>
        <taxon>Dikarya</taxon>
        <taxon>Ascomycota</taxon>
        <taxon>Pezizomycotina</taxon>
        <taxon>Sordariomycetes</taxon>
        <taxon>Sordariomycetidae</taxon>
        <taxon>Sordariales</taxon>
        <taxon>Lasiosphaeriaceae</taxon>
        <taxon>Cercophora</taxon>
    </lineage>
</organism>
<keyword evidence="1" id="KW-0880">Kelch repeat</keyword>
<dbReference type="InterPro" id="IPR006652">
    <property type="entry name" value="Kelch_1"/>
</dbReference>
<feature type="chain" id="PRO_5041468699" description="Galactose oxidase" evidence="3">
    <location>
        <begin position="16"/>
        <end position="342"/>
    </location>
</feature>
<dbReference type="PANTHER" id="PTHR45632">
    <property type="entry name" value="LD33804P"/>
    <property type="match status" value="1"/>
</dbReference>
<dbReference type="SMART" id="SM00612">
    <property type="entry name" value="Kelch"/>
    <property type="match status" value="5"/>
</dbReference>
<dbReference type="PROSITE" id="PS51257">
    <property type="entry name" value="PROKAR_LIPOPROTEIN"/>
    <property type="match status" value="1"/>
</dbReference>
<evidence type="ECO:0000256" key="3">
    <source>
        <dbReference type="SAM" id="SignalP"/>
    </source>
</evidence>
<dbReference type="PANTHER" id="PTHR45632:SF3">
    <property type="entry name" value="KELCH-LIKE PROTEIN 32"/>
    <property type="match status" value="1"/>
</dbReference>
<dbReference type="Pfam" id="PF01344">
    <property type="entry name" value="Kelch_1"/>
    <property type="match status" value="1"/>
</dbReference>
<dbReference type="Pfam" id="PF24681">
    <property type="entry name" value="Kelch_KLHDC2_KLHL20_DRC7"/>
    <property type="match status" value="1"/>
</dbReference>
<feature type="signal peptide" evidence="3">
    <location>
        <begin position="1"/>
        <end position="15"/>
    </location>
</feature>
<dbReference type="SUPFAM" id="SSF50965">
    <property type="entry name" value="Galactose oxidase, central domain"/>
    <property type="match status" value="1"/>
</dbReference>
<keyword evidence="3" id="KW-0732">Signal</keyword>
<evidence type="ECO:0008006" key="6">
    <source>
        <dbReference type="Google" id="ProtNLM"/>
    </source>
</evidence>
<protein>
    <recommendedName>
        <fullName evidence="6">Galactose oxidase</fullName>
    </recommendedName>
</protein>
<comment type="caution">
    <text evidence="4">The sequence shown here is derived from an EMBL/GenBank/DDBJ whole genome shotgun (WGS) entry which is preliminary data.</text>
</comment>